<protein>
    <submittedName>
        <fullName evidence="2">Uncharacterized protein</fullName>
    </submittedName>
</protein>
<proteinExistence type="predicted"/>
<comment type="caution">
    <text evidence="2">The sequence shown here is derived from an EMBL/GenBank/DDBJ whole genome shotgun (WGS) entry which is preliminary data.</text>
</comment>
<dbReference type="Proteomes" id="UP000807353">
    <property type="component" value="Unassembled WGS sequence"/>
</dbReference>
<sequence length="234" mass="26357">MSSDGSDDDSFTTFGLKYWCPKAQRVLPGILERRGQGTLGIALSDKAVQRMAMEDTESDDGASEFELVPGRKKRKNSWTDVERPMKRGMDRFHREILSAKVVIKGLLFLPWTYCAARLSKIIPGINIKHEGWEGEELAKKDNRLSLSKTVNDDKCPFPSDTDDRLKAVQQQKQTKKWEPLSGNKEGRLGIALSMEDFESGHSDNAVTSEDEATSPQKKGRGSWIDHNEKTAKRE</sequence>
<evidence type="ECO:0000256" key="1">
    <source>
        <dbReference type="SAM" id="MobiDB-lite"/>
    </source>
</evidence>
<dbReference type="AlphaFoldDB" id="A0A9P6CHZ8"/>
<feature type="region of interest" description="Disordered" evidence="1">
    <location>
        <begin position="199"/>
        <end position="234"/>
    </location>
</feature>
<feature type="compositionally biased region" description="Basic and acidic residues" evidence="1">
    <location>
        <begin position="223"/>
        <end position="234"/>
    </location>
</feature>
<reference evidence="2" key="1">
    <citation type="submission" date="2020-11" db="EMBL/GenBank/DDBJ databases">
        <authorList>
            <consortium name="DOE Joint Genome Institute"/>
            <person name="Ahrendt S."/>
            <person name="Riley R."/>
            <person name="Andreopoulos W."/>
            <person name="Labutti K."/>
            <person name="Pangilinan J."/>
            <person name="Ruiz-Duenas F.J."/>
            <person name="Barrasa J.M."/>
            <person name="Sanchez-Garcia M."/>
            <person name="Camarero S."/>
            <person name="Miyauchi S."/>
            <person name="Serrano A."/>
            <person name="Linde D."/>
            <person name="Babiker R."/>
            <person name="Drula E."/>
            <person name="Ayuso-Fernandez I."/>
            <person name="Pacheco R."/>
            <person name="Padilla G."/>
            <person name="Ferreira P."/>
            <person name="Barriuso J."/>
            <person name="Kellner H."/>
            <person name="Castanera R."/>
            <person name="Alfaro M."/>
            <person name="Ramirez L."/>
            <person name="Pisabarro A.G."/>
            <person name="Kuo A."/>
            <person name="Tritt A."/>
            <person name="Lipzen A."/>
            <person name="He G."/>
            <person name="Yan M."/>
            <person name="Ng V."/>
            <person name="Cullen D."/>
            <person name="Martin F."/>
            <person name="Rosso M.-N."/>
            <person name="Henrissat B."/>
            <person name="Hibbett D."/>
            <person name="Martinez A.T."/>
            <person name="Grigoriev I.V."/>
        </authorList>
    </citation>
    <scope>NUCLEOTIDE SEQUENCE</scope>
    <source>
        <strain evidence="2">CBS 247.69</strain>
    </source>
</reference>
<keyword evidence="3" id="KW-1185">Reference proteome</keyword>
<evidence type="ECO:0000313" key="2">
    <source>
        <dbReference type="EMBL" id="KAF9467016.1"/>
    </source>
</evidence>
<accession>A0A9P6CHZ8</accession>
<organism evidence="2 3">
    <name type="scientific">Collybia nuda</name>
    <dbReference type="NCBI Taxonomy" id="64659"/>
    <lineage>
        <taxon>Eukaryota</taxon>
        <taxon>Fungi</taxon>
        <taxon>Dikarya</taxon>
        <taxon>Basidiomycota</taxon>
        <taxon>Agaricomycotina</taxon>
        <taxon>Agaricomycetes</taxon>
        <taxon>Agaricomycetidae</taxon>
        <taxon>Agaricales</taxon>
        <taxon>Tricholomatineae</taxon>
        <taxon>Clitocybaceae</taxon>
        <taxon>Collybia</taxon>
    </lineage>
</organism>
<dbReference type="EMBL" id="MU150239">
    <property type="protein sequence ID" value="KAF9467016.1"/>
    <property type="molecule type" value="Genomic_DNA"/>
</dbReference>
<gene>
    <name evidence="2" type="ORF">BDZ94DRAFT_1233537</name>
</gene>
<name>A0A9P6CHZ8_9AGAR</name>
<evidence type="ECO:0000313" key="3">
    <source>
        <dbReference type="Proteomes" id="UP000807353"/>
    </source>
</evidence>